<comment type="caution">
    <text evidence="2">The sequence shown here is derived from an EMBL/GenBank/DDBJ whole genome shotgun (WGS) entry which is preliminary data.</text>
</comment>
<sequence>MKKIKMNFNLPMAILTIGMAVFTITSCQEDALTDKDKNDMQLTQDQANGKRDQNARYGGGICFPVVEPGRIVRVPFGFDCINNWGGCNRYYVECLPWLDPCALIPCGIEWRDPWIIYEKFREIPEDFESFRDAGQIEIDPSNTMAYFPVNDHVLGMQFYEEWEHSLSQDKLHLRTSVVLDDETASDYGLAGNVLPAGIYPVIFNEKNGTFNAFTSVNKFPVKYDRPITQIIPGDFDGSLNLLLKDFDLKEHPESVVIEEDIELYVVEPNLSDNIEGVYAISPNLYDLTLVFKGDPNPQPSKFDPTPTPLKIRIEEEIWLNEEIASLLNIEPFLIKPENVHQAYDEEADVLRVTILR</sequence>
<dbReference type="RefSeq" id="WP_155173844.1">
    <property type="nucleotide sequence ID" value="NZ_BAAAFL010000010.1"/>
</dbReference>
<keyword evidence="3" id="KW-1185">Reference proteome</keyword>
<dbReference type="EMBL" id="SMLW01000600">
    <property type="protein sequence ID" value="MTI26838.1"/>
    <property type="molecule type" value="Genomic_DNA"/>
</dbReference>
<dbReference type="PROSITE" id="PS51257">
    <property type="entry name" value="PROKAR_LIPOPROTEIN"/>
    <property type="match status" value="1"/>
</dbReference>
<protein>
    <submittedName>
        <fullName evidence="2">Uncharacterized protein</fullName>
    </submittedName>
</protein>
<proteinExistence type="predicted"/>
<keyword evidence="1" id="KW-0732">Signal</keyword>
<dbReference type="Proteomes" id="UP000798808">
    <property type="component" value="Unassembled WGS sequence"/>
</dbReference>
<gene>
    <name evidence="2" type="ORF">E1163_17920</name>
</gene>
<organism evidence="2 3">
    <name type="scientific">Fulvivirga kasyanovii</name>
    <dbReference type="NCBI Taxonomy" id="396812"/>
    <lineage>
        <taxon>Bacteria</taxon>
        <taxon>Pseudomonadati</taxon>
        <taxon>Bacteroidota</taxon>
        <taxon>Cytophagia</taxon>
        <taxon>Cytophagales</taxon>
        <taxon>Fulvivirgaceae</taxon>
        <taxon>Fulvivirga</taxon>
    </lineage>
</organism>
<feature type="chain" id="PRO_5047307542" evidence="1">
    <location>
        <begin position="21"/>
        <end position="356"/>
    </location>
</feature>
<evidence type="ECO:0000313" key="2">
    <source>
        <dbReference type="EMBL" id="MTI26838.1"/>
    </source>
</evidence>
<reference evidence="2 3" key="1">
    <citation type="submission" date="2019-02" db="EMBL/GenBank/DDBJ databases">
        <authorList>
            <person name="Goldberg S.R."/>
            <person name="Haltli B.A."/>
            <person name="Correa H."/>
            <person name="Russell K.G."/>
        </authorList>
    </citation>
    <scope>NUCLEOTIDE SEQUENCE [LARGE SCALE GENOMIC DNA]</scope>
    <source>
        <strain evidence="2 3">JCM 16186</strain>
    </source>
</reference>
<accession>A0ABW9RUB8</accession>
<feature type="signal peptide" evidence="1">
    <location>
        <begin position="1"/>
        <end position="20"/>
    </location>
</feature>
<evidence type="ECO:0000313" key="3">
    <source>
        <dbReference type="Proteomes" id="UP000798808"/>
    </source>
</evidence>
<evidence type="ECO:0000256" key="1">
    <source>
        <dbReference type="SAM" id="SignalP"/>
    </source>
</evidence>
<name>A0ABW9RUB8_9BACT</name>